<evidence type="ECO:0000256" key="9">
    <source>
        <dbReference type="PROSITE-ProRule" id="PRU10141"/>
    </source>
</evidence>
<feature type="region of interest" description="Disordered" evidence="10">
    <location>
        <begin position="778"/>
        <end position="798"/>
    </location>
</feature>
<feature type="compositionally biased region" description="Basic and acidic residues" evidence="10">
    <location>
        <begin position="323"/>
        <end position="335"/>
    </location>
</feature>
<evidence type="ECO:0000259" key="11">
    <source>
        <dbReference type="PROSITE" id="PS50011"/>
    </source>
</evidence>
<dbReference type="PROSITE" id="PS00108">
    <property type="entry name" value="PROTEIN_KINASE_ST"/>
    <property type="match status" value="1"/>
</dbReference>
<feature type="compositionally biased region" description="Basic and acidic residues" evidence="10">
    <location>
        <begin position="128"/>
        <end position="142"/>
    </location>
</feature>
<feature type="compositionally biased region" description="Low complexity" evidence="10">
    <location>
        <begin position="184"/>
        <end position="196"/>
    </location>
</feature>
<keyword evidence="5 12" id="KW-0418">Kinase</keyword>
<feature type="compositionally biased region" description="Polar residues" evidence="10">
    <location>
        <begin position="704"/>
        <end position="714"/>
    </location>
</feature>
<proteinExistence type="predicted"/>
<dbReference type="EC" id="2.7.11.1" evidence="1"/>
<dbReference type="InterPro" id="IPR011009">
    <property type="entry name" value="Kinase-like_dom_sf"/>
</dbReference>
<dbReference type="PROSITE" id="PS00107">
    <property type="entry name" value="PROTEIN_KINASE_ATP"/>
    <property type="match status" value="1"/>
</dbReference>
<feature type="compositionally biased region" description="Polar residues" evidence="10">
    <location>
        <begin position="1"/>
        <end position="18"/>
    </location>
</feature>
<keyword evidence="4 9" id="KW-0547">Nucleotide-binding</keyword>
<evidence type="ECO:0000256" key="3">
    <source>
        <dbReference type="ARBA" id="ARBA00022679"/>
    </source>
</evidence>
<feature type="region of interest" description="Disordered" evidence="10">
    <location>
        <begin position="1"/>
        <end position="400"/>
    </location>
</feature>
<evidence type="ECO:0000256" key="8">
    <source>
        <dbReference type="ARBA" id="ARBA00048679"/>
    </source>
</evidence>
<evidence type="ECO:0000256" key="10">
    <source>
        <dbReference type="SAM" id="MobiDB-lite"/>
    </source>
</evidence>
<dbReference type="PANTHER" id="PTHR24343">
    <property type="entry name" value="SERINE/THREONINE KINASE"/>
    <property type="match status" value="1"/>
</dbReference>
<feature type="compositionally biased region" description="Basic residues" evidence="10">
    <location>
        <begin position="354"/>
        <end position="371"/>
    </location>
</feature>
<dbReference type="GO" id="GO:0005524">
    <property type="term" value="F:ATP binding"/>
    <property type="evidence" value="ECO:0007669"/>
    <property type="project" value="UniProtKB-UniRule"/>
</dbReference>
<dbReference type="InterPro" id="IPR017441">
    <property type="entry name" value="Protein_kinase_ATP_BS"/>
</dbReference>
<dbReference type="GO" id="GO:0005829">
    <property type="term" value="C:cytosol"/>
    <property type="evidence" value="ECO:0007669"/>
    <property type="project" value="TreeGrafter"/>
</dbReference>
<dbReference type="Proteomes" id="UP000799291">
    <property type="component" value="Unassembled WGS sequence"/>
</dbReference>
<dbReference type="PROSITE" id="PS50011">
    <property type="entry name" value="PROTEIN_KINASE_DOM"/>
    <property type="match status" value="1"/>
</dbReference>
<dbReference type="OrthoDB" id="6513151at2759"/>
<feature type="domain" description="Protein kinase" evidence="11">
    <location>
        <begin position="415"/>
        <end position="758"/>
    </location>
</feature>
<evidence type="ECO:0000256" key="7">
    <source>
        <dbReference type="ARBA" id="ARBA00047899"/>
    </source>
</evidence>
<feature type="compositionally biased region" description="Polar residues" evidence="10">
    <location>
        <begin position="663"/>
        <end position="676"/>
    </location>
</feature>
<name>A0A6G1IW03_9PLEO</name>
<feature type="compositionally biased region" description="Polar residues" evidence="10">
    <location>
        <begin position="240"/>
        <end position="249"/>
    </location>
</feature>
<dbReference type="SMART" id="SM00220">
    <property type="entry name" value="S_TKc"/>
    <property type="match status" value="1"/>
</dbReference>
<evidence type="ECO:0000313" key="12">
    <source>
        <dbReference type="EMBL" id="KAF2682143.1"/>
    </source>
</evidence>
<keyword evidence="3" id="KW-0808">Transferase</keyword>
<feature type="compositionally biased region" description="Low complexity" evidence="10">
    <location>
        <begin position="80"/>
        <end position="95"/>
    </location>
</feature>
<evidence type="ECO:0000256" key="5">
    <source>
        <dbReference type="ARBA" id="ARBA00022777"/>
    </source>
</evidence>
<feature type="compositionally biased region" description="Polar residues" evidence="10">
    <location>
        <begin position="288"/>
        <end position="297"/>
    </location>
</feature>
<feature type="region of interest" description="Disordered" evidence="10">
    <location>
        <begin position="633"/>
        <end position="721"/>
    </location>
</feature>
<dbReference type="EMBL" id="MU005588">
    <property type="protein sequence ID" value="KAF2682143.1"/>
    <property type="molecule type" value="Genomic_DNA"/>
</dbReference>
<evidence type="ECO:0000256" key="6">
    <source>
        <dbReference type="ARBA" id="ARBA00022840"/>
    </source>
</evidence>
<dbReference type="Gene3D" id="1.10.510.10">
    <property type="entry name" value="Transferase(Phosphotransferase) domain 1"/>
    <property type="match status" value="2"/>
</dbReference>
<protein>
    <recommendedName>
        <fullName evidence="1">non-specific serine/threonine protein kinase</fullName>
        <ecNumber evidence="1">2.7.11.1</ecNumber>
    </recommendedName>
</protein>
<evidence type="ECO:0000256" key="2">
    <source>
        <dbReference type="ARBA" id="ARBA00022527"/>
    </source>
</evidence>
<gene>
    <name evidence="12" type="ORF">K458DRAFT_405904</name>
</gene>
<accession>A0A6G1IW03</accession>
<feature type="compositionally biased region" description="Polar residues" evidence="10">
    <location>
        <begin position="640"/>
        <end position="650"/>
    </location>
</feature>
<reference evidence="12" key="1">
    <citation type="journal article" date="2020" name="Stud. Mycol.">
        <title>101 Dothideomycetes genomes: a test case for predicting lifestyles and emergence of pathogens.</title>
        <authorList>
            <person name="Haridas S."/>
            <person name="Albert R."/>
            <person name="Binder M."/>
            <person name="Bloem J."/>
            <person name="Labutti K."/>
            <person name="Salamov A."/>
            <person name="Andreopoulos B."/>
            <person name="Baker S."/>
            <person name="Barry K."/>
            <person name="Bills G."/>
            <person name="Bluhm B."/>
            <person name="Cannon C."/>
            <person name="Castanera R."/>
            <person name="Culley D."/>
            <person name="Daum C."/>
            <person name="Ezra D."/>
            <person name="Gonzalez J."/>
            <person name="Henrissat B."/>
            <person name="Kuo A."/>
            <person name="Liang C."/>
            <person name="Lipzen A."/>
            <person name="Lutzoni F."/>
            <person name="Magnuson J."/>
            <person name="Mondo S."/>
            <person name="Nolan M."/>
            <person name="Ohm R."/>
            <person name="Pangilinan J."/>
            <person name="Park H.-J."/>
            <person name="Ramirez L."/>
            <person name="Alfaro M."/>
            <person name="Sun H."/>
            <person name="Tritt A."/>
            <person name="Yoshinaga Y."/>
            <person name="Zwiers L.-H."/>
            <person name="Turgeon B."/>
            <person name="Goodwin S."/>
            <person name="Spatafora J."/>
            <person name="Crous P."/>
            <person name="Grigoriev I."/>
        </authorList>
    </citation>
    <scope>NUCLEOTIDE SEQUENCE</scope>
    <source>
        <strain evidence="12">CBS 122367</strain>
    </source>
</reference>
<dbReference type="FunFam" id="1.10.510.10:FF:000595">
    <property type="entry name" value="Protein kinase, putative (AFU_orthologue AFUA_5G11840)"/>
    <property type="match status" value="1"/>
</dbReference>
<feature type="binding site" evidence="9">
    <location>
        <position position="443"/>
    </location>
    <ligand>
        <name>ATP</name>
        <dbReference type="ChEBI" id="CHEBI:30616"/>
    </ligand>
</feature>
<keyword evidence="13" id="KW-1185">Reference proteome</keyword>
<keyword evidence="2" id="KW-0723">Serine/threonine-protein kinase</keyword>
<evidence type="ECO:0000256" key="4">
    <source>
        <dbReference type="ARBA" id="ARBA00022741"/>
    </source>
</evidence>
<dbReference type="Pfam" id="PF00069">
    <property type="entry name" value="Pkinase"/>
    <property type="match status" value="1"/>
</dbReference>
<dbReference type="AlphaFoldDB" id="A0A6G1IW03"/>
<sequence length="798" mass="86774">MSADSQEPTQTVRFSDVNQEIEPDAALQHVSDLTGAGKEQKEPLSPEAEQEIRSLSMTLQKSRCQARRMENFSYEPVSLPASRAPSPTPASRTPSGHSAHRHSTGPRPSPPVSAMHSPPLTPAGTSSHDGKPAAPGEHRRDPAMMTPQVSPPHEPPPTSMDAVHSGEQRPQSLAVPRSPRESPRASPRPASVSDASGIVGPHPKHASSFAIGPTGDSLPASRDVSPSGSAGNRTPGHESPGTSTPTRPFTPQGEKDDPYSRSKRAPQPRNLDGLDARFVFGQSRRGHNQSPSASSVNLLPRSKGNTMDREDKRSSFFGGGSKLQERNGSADDSDARSAIGKQHHHGSMSELKRFFKLGGHKHKDKDKHKQVKSPAPSIKEKASKPKRSGLVTPPGTRGSVSVPFADDHGLENKYGKFGKVLGSGAGGSVRLLKRSDGVTFAVKQFRARHSYESERDYNKKVTAEFCIGSTLHHGNIIETMDLVNEKGSYYVVMEYAPFDLFAIVMTGKMSREEMTCCTLQILNGVTYLHNMGLAHRDLKLDNVVVNEHGIMKIIDFGSAAVFRYPFENDIVLASGIVGSDPYLAPEVYDMSKYDPQPTDIWSIAIIFCCMTLRRFPWKAPRVSDNSYKLFVAPPNDGPKSITQSSKSSGDLASEAGDDRRKSGPQSEPASRQPSDQSSTTHHHHHKGGAQSDPATNDGRPASAANGQSKEQQPPQVIKGPWRLLRLLPRESRHIIGRMLELDPKKRATLEEIHADKWVQNAQVCSQEEGGRLIRMETHEHTLEPGAGSGSAPATQQKR</sequence>
<dbReference type="GO" id="GO:0004674">
    <property type="term" value="F:protein serine/threonine kinase activity"/>
    <property type="evidence" value="ECO:0007669"/>
    <property type="project" value="UniProtKB-KW"/>
</dbReference>
<dbReference type="InterPro" id="IPR008271">
    <property type="entry name" value="Ser/Thr_kinase_AS"/>
</dbReference>
<dbReference type="SUPFAM" id="SSF56112">
    <property type="entry name" value="Protein kinase-like (PK-like)"/>
    <property type="match status" value="1"/>
</dbReference>
<comment type="catalytic activity">
    <reaction evidence="8">
        <text>L-seryl-[protein] + ATP = O-phospho-L-seryl-[protein] + ADP + H(+)</text>
        <dbReference type="Rhea" id="RHEA:17989"/>
        <dbReference type="Rhea" id="RHEA-COMP:9863"/>
        <dbReference type="Rhea" id="RHEA-COMP:11604"/>
        <dbReference type="ChEBI" id="CHEBI:15378"/>
        <dbReference type="ChEBI" id="CHEBI:29999"/>
        <dbReference type="ChEBI" id="CHEBI:30616"/>
        <dbReference type="ChEBI" id="CHEBI:83421"/>
        <dbReference type="ChEBI" id="CHEBI:456216"/>
        <dbReference type="EC" id="2.7.11.1"/>
    </reaction>
</comment>
<dbReference type="PANTHER" id="PTHR24343:SF137">
    <property type="entry name" value="SERINE_THREONINE-PROTEIN KINASE HRK1"/>
    <property type="match status" value="1"/>
</dbReference>
<dbReference type="InterPro" id="IPR000719">
    <property type="entry name" value="Prot_kinase_dom"/>
</dbReference>
<feature type="compositionally biased region" description="Polar residues" evidence="10">
    <location>
        <begin position="53"/>
        <end position="63"/>
    </location>
</feature>
<evidence type="ECO:0000313" key="13">
    <source>
        <dbReference type="Proteomes" id="UP000799291"/>
    </source>
</evidence>
<comment type="catalytic activity">
    <reaction evidence="7">
        <text>L-threonyl-[protein] + ATP = O-phospho-L-threonyl-[protein] + ADP + H(+)</text>
        <dbReference type="Rhea" id="RHEA:46608"/>
        <dbReference type="Rhea" id="RHEA-COMP:11060"/>
        <dbReference type="Rhea" id="RHEA-COMP:11605"/>
        <dbReference type="ChEBI" id="CHEBI:15378"/>
        <dbReference type="ChEBI" id="CHEBI:30013"/>
        <dbReference type="ChEBI" id="CHEBI:30616"/>
        <dbReference type="ChEBI" id="CHEBI:61977"/>
        <dbReference type="ChEBI" id="CHEBI:456216"/>
        <dbReference type="EC" id="2.7.11.1"/>
    </reaction>
</comment>
<evidence type="ECO:0000256" key="1">
    <source>
        <dbReference type="ARBA" id="ARBA00012513"/>
    </source>
</evidence>
<organism evidence="12 13">
    <name type="scientific">Lentithecium fluviatile CBS 122367</name>
    <dbReference type="NCBI Taxonomy" id="1168545"/>
    <lineage>
        <taxon>Eukaryota</taxon>
        <taxon>Fungi</taxon>
        <taxon>Dikarya</taxon>
        <taxon>Ascomycota</taxon>
        <taxon>Pezizomycotina</taxon>
        <taxon>Dothideomycetes</taxon>
        <taxon>Pleosporomycetidae</taxon>
        <taxon>Pleosporales</taxon>
        <taxon>Massarineae</taxon>
        <taxon>Lentitheciaceae</taxon>
        <taxon>Lentithecium</taxon>
    </lineage>
</organism>
<feature type="compositionally biased region" description="Pro residues" evidence="10">
    <location>
        <begin position="149"/>
        <end position="158"/>
    </location>
</feature>
<keyword evidence="6 9" id="KW-0067">ATP-binding</keyword>